<name>A0A1H7NS96_9FLAO</name>
<dbReference type="PANTHER" id="PTHR46268">
    <property type="entry name" value="STRESS RESPONSE PROTEIN NHAX"/>
    <property type="match status" value="1"/>
</dbReference>
<dbReference type="Pfam" id="PF00582">
    <property type="entry name" value="Usp"/>
    <property type="match status" value="1"/>
</dbReference>
<dbReference type="Proteomes" id="UP000198990">
    <property type="component" value="Unassembled WGS sequence"/>
</dbReference>
<dbReference type="OrthoDB" id="9788959at2"/>
<dbReference type="CDD" id="cd00293">
    <property type="entry name" value="USP-like"/>
    <property type="match status" value="1"/>
</dbReference>
<dbReference type="PANTHER" id="PTHR46268:SF6">
    <property type="entry name" value="UNIVERSAL STRESS PROTEIN UP12"/>
    <property type="match status" value="1"/>
</dbReference>
<gene>
    <name evidence="3" type="ORF">SAMN04488008_103262</name>
</gene>
<keyword evidence="4" id="KW-1185">Reference proteome</keyword>
<comment type="similarity">
    <text evidence="1">Belongs to the universal stress protein A family.</text>
</comment>
<protein>
    <submittedName>
        <fullName evidence="3">Nucleotide-binding universal stress protein, UspA family</fullName>
    </submittedName>
</protein>
<dbReference type="InterPro" id="IPR006016">
    <property type="entry name" value="UspA"/>
</dbReference>
<sequence>MKHILLPTDFSANSWNALEYALRFFKNESCTFYILHIGELKYSGVNSNSFAFPSKKILATIKKNIDLFSMRVERLLVHQKHHLIVLQEYGNFIDIIRKTVYEKKIDLIVMGTKGTSGLRTAVVGSNTGDVITKVICNVLVIPENAPLTKPKKIAFATDYNIFYTHPILNTLSDQLRISKANFNVLNVSQANGILTCTQEKNKEYLQDYLEEIFVGTHNFHNVTNKNIKEAILNFVGENQIEMLTMVAKNLNFFQQLLFDTTIEKLSFHTTIPIFVLHE</sequence>
<evidence type="ECO:0000256" key="1">
    <source>
        <dbReference type="ARBA" id="ARBA00008791"/>
    </source>
</evidence>
<dbReference type="PRINTS" id="PR01438">
    <property type="entry name" value="UNVRSLSTRESS"/>
</dbReference>
<dbReference type="EMBL" id="FNZN01000003">
    <property type="protein sequence ID" value="SEL26194.1"/>
    <property type="molecule type" value="Genomic_DNA"/>
</dbReference>
<dbReference type="InterPro" id="IPR006015">
    <property type="entry name" value="Universal_stress_UspA"/>
</dbReference>
<evidence type="ECO:0000313" key="4">
    <source>
        <dbReference type="Proteomes" id="UP000198990"/>
    </source>
</evidence>
<dbReference type="STRING" id="228957.SAMN04488008_103262"/>
<evidence type="ECO:0000259" key="2">
    <source>
        <dbReference type="Pfam" id="PF00582"/>
    </source>
</evidence>
<dbReference type="AlphaFoldDB" id="A0A1H7NS96"/>
<evidence type="ECO:0000313" key="3">
    <source>
        <dbReference type="EMBL" id="SEL26194.1"/>
    </source>
</evidence>
<dbReference type="Gene3D" id="3.40.50.12370">
    <property type="match status" value="1"/>
</dbReference>
<dbReference type="RefSeq" id="WP_091622511.1">
    <property type="nucleotide sequence ID" value="NZ_FNZN01000003.1"/>
</dbReference>
<reference evidence="4" key="1">
    <citation type="submission" date="2016-10" db="EMBL/GenBank/DDBJ databases">
        <authorList>
            <person name="Varghese N."/>
            <person name="Submissions S."/>
        </authorList>
    </citation>
    <scope>NUCLEOTIDE SEQUENCE [LARGE SCALE GENOMIC DNA]</scope>
    <source>
        <strain evidence="4">DSM 16471</strain>
    </source>
</reference>
<dbReference type="SUPFAM" id="SSF52402">
    <property type="entry name" value="Adenine nucleotide alpha hydrolases-like"/>
    <property type="match status" value="2"/>
</dbReference>
<accession>A0A1H7NS96</accession>
<feature type="domain" description="UspA" evidence="2">
    <location>
        <begin position="1"/>
        <end position="142"/>
    </location>
</feature>
<proteinExistence type="inferred from homology"/>
<organism evidence="3 4">
    <name type="scientific">Maribacter orientalis</name>
    <dbReference type="NCBI Taxonomy" id="228957"/>
    <lineage>
        <taxon>Bacteria</taxon>
        <taxon>Pseudomonadati</taxon>
        <taxon>Bacteroidota</taxon>
        <taxon>Flavobacteriia</taxon>
        <taxon>Flavobacteriales</taxon>
        <taxon>Flavobacteriaceae</taxon>
        <taxon>Maribacter</taxon>
    </lineage>
</organism>